<dbReference type="Proteomes" id="UP000279029">
    <property type="component" value="Chromosome"/>
</dbReference>
<evidence type="ECO:0000313" key="2">
    <source>
        <dbReference type="EMBL" id="VDN47097.1"/>
    </source>
</evidence>
<gene>
    <name evidence="2" type="ORF">PATL70BA_1218</name>
</gene>
<evidence type="ECO:0008006" key="4">
    <source>
        <dbReference type="Google" id="ProtNLM"/>
    </source>
</evidence>
<feature type="transmembrane region" description="Helical" evidence="1">
    <location>
        <begin position="151"/>
        <end position="173"/>
    </location>
</feature>
<dbReference type="RefSeq" id="WP_172596119.1">
    <property type="nucleotide sequence ID" value="NZ_LR130778.1"/>
</dbReference>
<keyword evidence="1" id="KW-0472">Membrane</keyword>
<dbReference type="Pfam" id="PF14329">
    <property type="entry name" value="DUF4386"/>
    <property type="match status" value="2"/>
</dbReference>
<protein>
    <recommendedName>
        <fullName evidence="4">DUF4386 domain-containing protein</fullName>
    </recommendedName>
</protein>
<reference evidence="2 3" key="1">
    <citation type="submission" date="2018-09" db="EMBL/GenBank/DDBJ databases">
        <authorList>
            <person name="Postec A."/>
        </authorList>
    </citation>
    <scope>NUCLEOTIDE SEQUENCE [LARGE SCALE GENOMIC DNA]</scope>
    <source>
        <strain evidence="2">70B-A</strain>
    </source>
</reference>
<sequence>MKTSNNNPIRFWSITSGISLLIMAIAAGYAYGFSFNQIYVENNTLQTMTNIQSNSTLFYSGAIVWCLILATDIIVSYGFYRFLKPIHKPIALISGCLRLTYSVFLAIGIAFLFGKNTEQFLKMWSLGLFIIGFHLVITGIGAFLSTETPKLFGVLLIIAGISYSLIHGLQNFVPQAISLAAYIESFLTIPMTVGELSFGIWLLIKGGRKINQQPSNDPVPDAS</sequence>
<organism evidence="2 3">
    <name type="scientific">Petrocella atlantisensis</name>
    <dbReference type="NCBI Taxonomy" id="2173034"/>
    <lineage>
        <taxon>Bacteria</taxon>
        <taxon>Bacillati</taxon>
        <taxon>Bacillota</taxon>
        <taxon>Clostridia</taxon>
        <taxon>Lachnospirales</taxon>
        <taxon>Vallitaleaceae</taxon>
        <taxon>Petrocella</taxon>
    </lineage>
</organism>
<accession>A0A3P7PSP9</accession>
<keyword evidence="3" id="KW-1185">Reference proteome</keyword>
<dbReference type="InterPro" id="IPR025495">
    <property type="entry name" value="DUF4386"/>
</dbReference>
<proteinExistence type="predicted"/>
<evidence type="ECO:0000313" key="3">
    <source>
        <dbReference type="Proteomes" id="UP000279029"/>
    </source>
</evidence>
<keyword evidence="1" id="KW-0812">Transmembrane</keyword>
<feature type="transmembrane region" description="Helical" evidence="1">
    <location>
        <begin position="179"/>
        <end position="204"/>
    </location>
</feature>
<dbReference type="EMBL" id="LR130778">
    <property type="protein sequence ID" value="VDN47097.1"/>
    <property type="molecule type" value="Genomic_DNA"/>
</dbReference>
<keyword evidence="1" id="KW-1133">Transmembrane helix</keyword>
<name>A0A3P7PSP9_9FIRM</name>
<feature type="transmembrane region" description="Helical" evidence="1">
    <location>
        <begin position="57"/>
        <end position="80"/>
    </location>
</feature>
<evidence type="ECO:0000256" key="1">
    <source>
        <dbReference type="SAM" id="Phobius"/>
    </source>
</evidence>
<feature type="transmembrane region" description="Helical" evidence="1">
    <location>
        <begin position="92"/>
        <end position="114"/>
    </location>
</feature>
<dbReference type="AlphaFoldDB" id="A0A3P7PSP9"/>
<dbReference type="KEGG" id="cbar:PATL70BA_1218"/>
<feature type="transmembrane region" description="Helical" evidence="1">
    <location>
        <begin position="12"/>
        <end position="31"/>
    </location>
</feature>
<feature type="transmembrane region" description="Helical" evidence="1">
    <location>
        <begin position="126"/>
        <end position="144"/>
    </location>
</feature>